<feature type="domain" description="SHSP" evidence="4">
    <location>
        <begin position="62"/>
        <end position="175"/>
    </location>
</feature>
<comment type="similarity">
    <text evidence="1 2">Belongs to the small heat shock protein (HSP20) family.</text>
</comment>
<comment type="caution">
    <text evidence="5">The sequence shown here is derived from an EMBL/GenBank/DDBJ whole genome shotgun (WGS) entry which is preliminary data.</text>
</comment>
<dbReference type="Gene3D" id="2.60.40.790">
    <property type="match status" value="1"/>
</dbReference>
<dbReference type="InterPro" id="IPR031107">
    <property type="entry name" value="Small_HSP"/>
</dbReference>
<dbReference type="PANTHER" id="PTHR11527">
    <property type="entry name" value="HEAT-SHOCK PROTEIN 20 FAMILY MEMBER"/>
    <property type="match status" value="1"/>
</dbReference>
<protein>
    <recommendedName>
        <fullName evidence="4">SHSP domain-containing protein</fullName>
    </recommendedName>
</protein>
<dbReference type="EMBL" id="PCXL01000011">
    <property type="protein sequence ID" value="PIR38204.1"/>
    <property type="molecule type" value="Genomic_DNA"/>
</dbReference>
<dbReference type="SUPFAM" id="SSF49764">
    <property type="entry name" value="HSP20-like chaperones"/>
    <property type="match status" value="1"/>
</dbReference>
<dbReference type="PROSITE" id="PS01031">
    <property type="entry name" value="SHSP"/>
    <property type="match status" value="1"/>
</dbReference>
<dbReference type="InterPro" id="IPR008978">
    <property type="entry name" value="HSP20-like_chaperone"/>
</dbReference>
<feature type="region of interest" description="Disordered" evidence="3">
    <location>
        <begin position="23"/>
        <end position="54"/>
    </location>
</feature>
<evidence type="ECO:0000313" key="6">
    <source>
        <dbReference type="Proteomes" id="UP000231333"/>
    </source>
</evidence>
<dbReference type="AlphaFoldDB" id="A0A2H0QWM0"/>
<organism evidence="5 6">
    <name type="scientific">Candidatus Zambryskibacteria bacterium CG10_big_fil_rev_8_21_14_0_10_42_12</name>
    <dbReference type="NCBI Taxonomy" id="1975115"/>
    <lineage>
        <taxon>Bacteria</taxon>
        <taxon>Candidatus Zambryskiibacteriota</taxon>
    </lineage>
</organism>
<dbReference type="InterPro" id="IPR002068">
    <property type="entry name" value="A-crystallin/Hsp20_dom"/>
</dbReference>
<dbReference type="Proteomes" id="UP000231333">
    <property type="component" value="Unassembled WGS sequence"/>
</dbReference>
<reference evidence="5 6" key="1">
    <citation type="submission" date="2017-09" db="EMBL/GenBank/DDBJ databases">
        <title>Depth-based differentiation of microbial function through sediment-hosted aquifers and enrichment of novel symbionts in the deep terrestrial subsurface.</title>
        <authorList>
            <person name="Probst A.J."/>
            <person name="Ladd B."/>
            <person name="Jarett J.K."/>
            <person name="Geller-Mcgrath D.E."/>
            <person name="Sieber C.M."/>
            <person name="Emerson J.B."/>
            <person name="Anantharaman K."/>
            <person name="Thomas B.C."/>
            <person name="Malmstrom R."/>
            <person name="Stieglmeier M."/>
            <person name="Klingl A."/>
            <person name="Woyke T."/>
            <person name="Ryan C.M."/>
            <person name="Banfield J.F."/>
        </authorList>
    </citation>
    <scope>NUCLEOTIDE SEQUENCE [LARGE SCALE GENOMIC DNA]</scope>
    <source>
        <strain evidence="5">CG10_big_fil_rev_8_21_14_0_10_42_12</strain>
    </source>
</reference>
<accession>A0A2H0QWM0</accession>
<evidence type="ECO:0000256" key="3">
    <source>
        <dbReference type="SAM" id="MobiDB-lite"/>
    </source>
</evidence>
<feature type="compositionally biased region" description="Acidic residues" evidence="3">
    <location>
        <begin position="23"/>
        <end position="33"/>
    </location>
</feature>
<name>A0A2H0QWM0_9BACT</name>
<dbReference type="CDD" id="cd06464">
    <property type="entry name" value="ACD_sHsps-like"/>
    <property type="match status" value="1"/>
</dbReference>
<gene>
    <name evidence="5" type="ORF">COV34_01135</name>
</gene>
<dbReference type="Pfam" id="PF00011">
    <property type="entry name" value="HSP20"/>
    <property type="match status" value="1"/>
</dbReference>
<evidence type="ECO:0000313" key="5">
    <source>
        <dbReference type="EMBL" id="PIR38204.1"/>
    </source>
</evidence>
<sequence>MFRDRRSFFERLTGAVKVDDYEYEDPEEDEVEVVEEKPRRGRSKHLAVNTDDDWAATPAEEELESEGELAVDMHDAGDDLIIKTMVAGVKPEDLDVAITRDSVTIKGKREHERTAEDNHHIYKELYWGAFSRTISLPAEIDVEAAEAIEKHGLLVIKLPKIDKNRQTKLKVRGSA</sequence>
<evidence type="ECO:0000256" key="1">
    <source>
        <dbReference type="PROSITE-ProRule" id="PRU00285"/>
    </source>
</evidence>
<proteinExistence type="inferred from homology"/>
<evidence type="ECO:0000256" key="2">
    <source>
        <dbReference type="RuleBase" id="RU003616"/>
    </source>
</evidence>
<evidence type="ECO:0000259" key="4">
    <source>
        <dbReference type="PROSITE" id="PS01031"/>
    </source>
</evidence>